<accession>A0A9N9J872</accession>
<dbReference type="Proteomes" id="UP000789396">
    <property type="component" value="Unassembled WGS sequence"/>
</dbReference>
<evidence type="ECO:0000313" key="2">
    <source>
        <dbReference type="Proteomes" id="UP000789396"/>
    </source>
</evidence>
<dbReference type="OrthoDB" id="2375523at2759"/>
<feature type="non-terminal residue" evidence="1">
    <location>
        <position position="1"/>
    </location>
</feature>
<dbReference type="EMBL" id="CAJVPZ010043908">
    <property type="protein sequence ID" value="CAG8766552.1"/>
    <property type="molecule type" value="Genomic_DNA"/>
</dbReference>
<reference evidence="1" key="1">
    <citation type="submission" date="2021-06" db="EMBL/GenBank/DDBJ databases">
        <authorList>
            <person name="Kallberg Y."/>
            <person name="Tangrot J."/>
            <person name="Rosling A."/>
        </authorList>
    </citation>
    <scope>NUCLEOTIDE SEQUENCE</scope>
    <source>
        <strain evidence="1">IN212</strain>
    </source>
</reference>
<sequence length="108" mass="12411">TYQHKTCNTCRYNSSLQYKQSNKPNTETNSLTAKEMSRLLYEKILAANINEYLKNDSMGIDFECELLIDTMDSDSKTLSKKIVELIGESVDIITSIEILIIQKNHLIF</sequence>
<comment type="caution">
    <text evidence="1">The sequence shown here is derived from an EMBL/GenBank/DDBJ whole genome shotgun (WGS) entry which is preliminary data.</text>
</comment>
<organism evidence="1 2">
    <name type="scientific">Racocetra fulgida</name>
    <dbReference type="NCBI Taxonomy" id="60492"/>
    <lineage>
        <taxon>Eukaryota</taxon>
        <taxon>Fungi</taxon>
        <taxon>Fungi incertae sedis</taxon>
        <taxon>Mucoromycota</taxon>
        <taxon>Glomeromycotina</taxon>
        <taxon>Glomeromycetes</taxon>
        <taxon>Diversisporales</taxon>
        <taxon>Gigasporaceae</taxon>
        <taxon>Racocetra</taxon>
    </lineage>
</organism>
<dbReference type="AlphaFoldDB" id="A0A9N9J872"/>
<protein>
    <submittedName>
        <fullName evidence="1">14320_t:CDS:1</fullName>
    </submittedName>
</protein>
<keyword evidence="2" id="KW-1185">Reference proteome</keyword>
<proteinExistence type="predicted"/>
<gene>
    <name evidence="1" type="ORF">RFULGI_LOCUS14735</name>
</gene>
<evidence type="ECO:0000313" key="1">
    <source>
        <dbReference type="EMBL" id="CAG8766552.1"/>
    </source>
</evidence>
<name>A0A9N9J872_9GLOM</name>